<name>A0A3S4H038_AVIVO</name>
<dbReference type="EMBL" id="LR134167">
    <property type="protein sequence ID" value="VEB24752.1"/>
    <property type="molecule type" value="Genomic_DNA"/>
</dbReference>
<proteinExistence type="predicted"/>
<evidence type="ECO:0000313" key="2">
    <source>
        <dbReference type="Proteomes" id="UP000268198"/>
    </source>
</evidence>
<dbReference type="Pfam" id="PF20159">
    <property type="entry name" value="YidB"/>
    <property type="match status" value="1"/>
</dbReference>
<reference evidence="1 2" key="1">
    <citation type="submission" date="2018-12" db="EMBL/GenBank/DDBJ databases">
        <authorList>
            <consortium name="Pathogen Informatics"/>
        </authorList>
    </citation>
    <scope>NUCLEOTIDE SEQUENCE [LARGE SCALE GENOMIC DNA]</scope>
    <source>
        <strain evidence="1 2">NCTC3438</strain>
    </source>
</reference>
<dbReference type="SUPFAM" id="SSF140804">
    <property type="entry name" value="YidB-like"/>
    <property type="match status" value="1"/>
</dbReference>
<organism evidence="1 2">
    <name type="scientific">Avibacterium volantium</name>
    <name type="common">Pasteurella volantium</name>
    <dbReference type="NCBI Taxonomy" id="762"/>
    <lineage>
        <taxon>Bacteria</taxon>
        <taxon>Pseudomonadati</taxon>
        <taxon>Pseudomonadota</taxon>
        <taxon>Gammaproteobacteria</taxon>
        <taxon>Pasteurellales</taxon>
        <taxon>Pasteurellaceae</taxon>
        <taxon>Avibacterium</taxon>
    </lineage>
</organism>
<dbReference type="OrthoDB" id="5957313at2"/>
<keyword evidence="2" id="KW-1185">Reference proteome</keyword>
<dbReference type="Gene3D" id="1.10.10.690">
    <property type="entry name" value="YidB-like"/>
    <property type="match status" value="1"/>
</dbReference>
<gene>
    <name evidence="1" type="ORF">NCTC3438_01682</name>
</gene>
<evidence type="ECO:0000313" key="1">
    <source>
        <dbReference type="EMBL" id="VEB24752.1"/>
    </source>
</evidence>
<dbReference type="InterPro" id="IPR045372">
    <property type="entry name" value="YidB"/>
</dbReference>
<dbReference type="RefSeq" id="WP_126372837.1">
    <property type="nucleotide sequence ID" value="NZ_LR134167.1"/>
</dbReference>
<accession>A0A3S4H038</accession>
<sequence length="202" mass="21280">MLDKILGSVLGSVLGNNSAPQGQGNVVSEVLQQLLRSQGGVQGIFAKLQQDGLGGLLDSWIGTGSNQTMTRNEVSQTFGQNTIEDIAQQTGISTNQTEDIISQVLPSLIDMLTPNGRQGGVSADNLTQSMQAHNDNSQDVLGSVLGGIFGGSSTQSEKNGSPLGDLFNQILNTPTQTSQTQEESSNDDLAKDINAILNNFFK</sequence>
<dbReference type="Proteomes" id="UP000268198">
    <property type="component" value="Chromosome"/>
</dbReference>
<dbReference type="InterPro" id="IPR027405">
    <property type="entry name" value="YidB-like"/>
</dbReference>
<protein>
    <submittedName>
        <fullName evidence="1">Uncharacterized protein conserved in bacteria</fullName>
    </submittedName>
</protein>
<dbReference type="KEGG" id="avt:NCTC3438_01682"/>
<dbReference type="AlphaFoldDB" id="A0A3S4H038"/>